<dbReference type="Proteomes" id="UP000034736">
    <property type="component" value="Unassembled WGS sequence"/>
</dbReference>
<comment type="caution">
    <text evidence="1">The sequence shown here is derived from an EMBL/GenBank/DDBJ whole genome shotgun (WGS) entry which is preliminary data.</text>
</comment>
<evidence type="ECO:0000313" key="1">
    <source>
        <dbReference type="EMBL" id="KKT41188.1"/>
    </source>
</evidence>
<evidence type="ECO:0000313" key="2">
    <source>
        <dbReference type="Proteomes" id="UP000034736"/>
    </source>
</evidence>
<dbReference type="AlphaFoldDB" id="A0A0G1H3V2"/>
<gene>
    <name evidence="1" type="ORF">UW30_C0011G0019</name>
</gene>
<reference evidence="1 2" key="1">
    <citation type="journal article" date="2015" name="Nature">
        <title>rRNA introns, odd ribosomes, and small enigmatic genomes across a large radiation of phyla.</title>
        <authorList>
            <person name="Brown C.T."/>
            <person name="Hug L.A."/>
            <person name="Thomas B.C."/>
            <person name="Sharon I."/>
            <person name="Castelle C.J."/>
            <person name="Singh A."/>
            <person name="Wilkins M.J."/>
            <person name="Williams K.H."/>
            <person name="Banfield J.F."/>
        </authorList>
    </citation>
    <scope>NUCLEOTIDE SEQUENCE [LARGE SCALE GENOMIC DNA]</scope>
</reference>
<sequence length="44" mass="5378">MRYAFIDVQNTDTTTKKLLGFYIDWEKLFNFLKKNWGVKKFLCI</sequence>
<dbReference type="STRING" id="1618647.UW30_C0011G0019"/>
<protein>
    <submittedName>
        <fullName evidence="1">Uncharacterized protein</fullName>
    </submittedName>
</protein>
<dbReference type="EMBL" id="LCHU01000011">
    <property type="protein sequence ID" value="KKT41188.1"/>
    <property type="molecule type" value="Genomic_DNA"/>
</dbReference>
<accession>A0A0G1H3V2</accession>
<organism evidence="1 2">
    <name type="scientific">Candidatus Giovannonibacteria bacterium GW2011_GWA2_44_13b</name>
    <dbReference type="NCBI Taxonomy" id="1618647"/>
    <lineage>
        <taxon>Bacteria</taxon>
        <taxon>Candidatus Giovannoniibacteriota</taxon>
    </lineage>
</organism>
<name>A0A0G1H3V2_9BACT</name>
<proteinExistence type="predicted"/>